<dbReference type="SUPFAM" id="SSF103088">
    <property type="entry name" value="OmpA-like"/>
    <property type="match status" value="1"/>
</dbReference>
<dbReference type="InterPro" id="IPR006664">
    <property type="entry name" value="OMP_bac"/>
</dbReference>
<keyword evidence="3" id="KW-0998">Cell outer membrane</keyword>
<keyword evidence="2 4" id="KW-0472">Membrane</keyword>
<evidence type="ECO:0000313" key="6">
    <source>
        <dbReference type="EMBL" id="MBE0465527.1"/>
    </source>
</evidence>
<keyword evidence="7" id="KW-1185">Reference proteome</keyword>
<proteinExistence type="predicted"/>
<dbReference type="PANTHER" id="PTHR30329">
    <property type="entry name" value="STATOR ELEMENT OF FLAGELLAR MOTOR COMPLEX"/>
    <property type="match status" value="1"/>
</dbReference>
<gene>
    <name evidence="6" type="ORF">EI547_19110</name>
</gene>
<dbReference type="InterPro" id="IPR050330">
    <property type="entry name" value="Bact_OuterMem_StrucFunc"/>
</dbReference>
<evidence type="ECO:0000256" key="2">
    <source>
        <dbReference type="ARBA" id="ARBA00023136"/>
    </source>
</evidence>
<comment type="subcellular location">
    <subcellularLocation>
        <location evidence="1">Cell outer membrane</location>
    </subcellularLocation>
</comment>
<dbReference type="Proteomes" id="UP001645038">
    <property type="component" value="Unassembled WGS sequence"/>
</dbReference>
<sequence length="122" mass="13402">MLSLSADLLFGFDSADISPGGVSAIRQLSSEVRQNFNNPSVNVIGYTDRLGDEDYNLSLSEQRARAVSIALIEGGISQQWITYEGRGENEPVVSCADNMPRPQLISCLAENRRVNIVLKERS</sequence>
<protein>
    <submittedName>
        <fullName evidence="6">OmpA family protein</fullName>
    </submittedName>
</protein>
<dbReference type="PROSITE" id="PS51123">
    <property type="entry name" value="OMPA_2"/>
    <property type="match status" value="1"/>
</dbReference>
<dbReference type="InterPro" id="IPR006665">
    <property type="entry name" value="OmpA-like"/>
</dbReference>
<evidence type="ECO:0000259" key="5">
    <source>
        <dbReference type="PROSITE" id="PS51123"/>
    </source>
</evidence>
<evidence type="ECO:0000256" key="3">
    <source>
        <dbReference type="ARBA" id="ARBA00023237"/>
    </source>
</evidence>
<feature type="domain" description="OmpA-like" evidence="5">
    <location>
        <begin position="1"/>
        <end position="122"/>
    </location>
</feature>
<evidence type="ECO:0000256" key="4">
    <source>
        <dbReference type="PROSITE-ProRule" id="PRU00473"/>
    </source>
</evidence>
<dbReference type="Pfam" id="PF00691">
    <property type="entry name" value="OmpA"/>
    <property type="match status" value="1"/>
</dbReference>
<reference evidence="6 7" key="1">
    <citation type="submission" date="2020-07" db="EMBL/GenBank/DDBJ databases">
        <title>Halophilic bacteria isolated from french cheeses.</title>
        <authorList>
            <person name="Kothe C.I."/>
            <person name="Farah-Kraiem B."/>
            <person name="Renault P."/>
            <person name="Dridi B."/>
        </authorList>
    </citation>
    <scope>NUCLEOTIDE SEQUENCE [LARGE SCALE GENOMIC DNA]</scope>
    <source>
        <strain evidence="6 7">FME20</strain>
    </source>
</reference>
<dbReference type="EMBL" id="RRZB01000122">
    <property type="protein sequence ID" value="MBE0465527.1"/>
    <property type="molecule type" value="Genomic_DNA"/>
</dbReference>
<dbReference type="CDD" id="cd07185">
    <property type="entry name" value="OmpA_C-like"/>
    <property type="match status" value="1"/>
</dbReference>
<evidence type="ECO:0000256" key="1">
    <source>
        <dbReference type="ARBA" id="ARBA00004442"/>
    </source>
</evidence>
<dbReference type="RefSeq" id="WP_192539939.1">
    <property type="nucleotide sequence ID" value="NZ_RRZB01000122.1"/>
</dbReference>
<dbReference type="PANTHER" id="PTHR30329:SF21">
    <property type="entry name" value="LIPOPROTEIN YIAD-RELATED"/>
    <property type="match status" value="1"/>
</dbReference>
<dbReference type="Gene3D" id="3.30.1330.60">
    <property type="entry name" value="OmpA-like domain"/>
    <property type="match status" value="1"/>
</dbReference>
<comment type="caution">
    <text evidence="6">The sequence shown here is derived from an EMBL/GenBank/DDBJ whole genome shotgun (WGS) entry which is preliminary data.</text>
</comment>
<name>A0ABR9G3S9_9GAMM</name>
<evidence type="ECO:0000313" key="7">
    <source>
        <dbReference type="Proteomes" id="UP001645038"/>
    </source>
</evidence>
<accession>A0ABR9G3S9</accession>
<dbReference type="PRINTS" id="PR01021">
    <property type="entry name" value="OMPADOMAIN"/>
</dbReference>
<organism evidence="6 7">
    <name type="scientific">Halomonas colorata</name>
    <dbReference type="NCBI Taxonomy" id="2742615"/>
    <lineage>
        <taxon>Bacteria</taxon>
        <taxon>Pseudomonadati</taxon>
        <taxon>Pseudomonadota</taxon>
        <taxon>Gammaproteobacteria</taxon>
        <taxon>Oceanospirillales</taxon>
        <taxon>Halomonadaceae</taxon>
        <taxon>Halomonas</taxon>
    </lineage>
</organism>
<dbReference type="InterPro" id="IPR036737">
    <property type="entry name" value="OmpA-like_sf"/>
</dbReference>